<sequence length="92" mass="9852">MEAWPMANREVVSPSPSSPLGPGPGPGPGHWGPLFWLSADNLARKSRPEPSATQPNIDAWNRTLFHNVESADHRSNPSAYSACSASTGSDRQ</sequence>
<evidence type="ECO:0000313" key="3">
    <source>
        <dbReference type="Proteomes" id="UP000295604"/>
    </source>
</evidence>
<evidence type="ECO:0000313" key="2">
    <source>
        <dbReference type="EMBL" id="TEA10753.1"/>
    </source>
</evidence>
<feature type="compositionally biased region" description="Polar residues" evidence="1">
    <location>
        <begin position="76"/>
        <end position="92"/>
    </location>
</feature>
<feature type="region of interest" description="Disordered" evidence="1">
    <location>
        <begin position="1"/>
        <end position="34"/>
    </location>
</feature>
<comment type="caution">
    <text evidence="2">The sequence shown here is derived from an EMBL/GenBank/DDBJ whole genome shotgun (WGS) entry which is preliminary data.</text>
</comment>
<feature type="region of interest" description="Disordered" evidence="1">
    <location>
        <begin position="69"/>
        <end position="92"/>
    </location>
</feature>
<reference evidence="2 3" key="1">
    <citation type="submission" date="2018-11" db="EMBL/GenBank/DDBJ databases">
        <title>Genome sequence and assembly of Colletotrichum sidae.</title>
        <authorList>
            <person name="Gan P."/>
            <person name="Shirasu K."/>
        </authorList>
    </citation>
    <scope>NUCLEOTIDE SEQUENCE [LARGE SCALE GENOMIC DNA]</scope>
    <source>
        <strain evidence="2 3">CBS 518.97</strain>
    </source>
</reference>
<dbReference type="Proteomes" id="UP000295604">
    <property type="component" value="Unassembled WGS sequence"/>
</dbReference>
<keyword evidence="3" id="KW-1185">Reference proteome</keyword>
<dbReference type="AlphaFoldDB" id="A0A4R8T2A7"/>
<organism evidence="2 3">
    <name type="scientific">Colletotrichum sidae</name>
    <dbReference type="NCBI Taxonomy" id="1347389"/>
    <lineage>
        <taxon>Eukaryota</taxon>
        <taxon>Fungi</taxon>
        <taxon>Dikarya</taxon>
        <taxon>Ascomycota</taxon>
        <taxon>Pezizomycotina</taxon>
        <taxon>Sordariomycetes</taxon>
        <taxon>Hypocreomycetidae</taxon>
        <taxon>Glomerellales</taxon>
        <taxon>Glomerellaceae</taxon>
        <taxon>Colletotrichum</taxon>
        <taxon>Colletotrichum orbiculare species complex</taxon>
    </lineage>
</organism>
<proteinExistence type="predicted"/>
<evidence type="ECO:0000256" key="1">
    <source>
        <dbReference type="SAM" id="MobiDB-lite"/>
    </source>
</evidence>
<dbReference type="EMBL" id="QAPF01000447">
    <property type="protein sequence ID" value="TEA10753.1"/>
    <property type="molecule type" value="Genomic_DNA"/>
</dbReference>
<accession>A0A4R8T2A7</accession>
<feature type="compositionally biased region" description="Pro residues" evidence="1">
    <location>
        <begin position="16"/>
        <end position="27"/>
    </location>
</feature>
<name>A0A4R8T2A7_9PEZI</name>
<protein>
    <submittedName>
        <fullName evidence="2">Uncharacterized protein</fullName>
    </submittedName>
</protein>
<gene>
    <name evidence="2" type="ORF">C8034_v008807</name>
</gene>